<evidence type="ECO:0000256" key="4">
    <source>
        <dbReference type="SAM" id="MobiDB-lite"/>
    </source>
</evidence>
<comment type="similarity">
    <text evidence="1">Belongs to the methyltransferase superfamily.</text>
</comment>
<sequence>QPLKMVPQFSSKSYWNTRFTDSPTSFDWLLPASTLDPLLRTTLASHADPPFPQILHIGCGTSWLSFHLRAHVAHPSQVLNLDFSETAIALGRAKEADLYPEEHAEPDALSSAEAWQRDGSSEIGAREEGGGMRWATADLLSFGSLVEAVGGTTAASRFSVVLDKSTSDAVACAESIPAADALLGMDAAMLDPEAYARVVELQDRESELKRGGDLLDPMIVLALHLAAVTVAGGTWIAVSHSRERFWFLEGGTDPRVDESDGAREYAERPSELDPKRFWRVERKEALDAPGSDERSNGAVHPPRIQHWLYLLIRSNKSL</sequence>
<gene>
    <name evidence="5" type="ORF">EV356DRAFT_435772</name>
</gene>
<dbReference type="EMBL" id="ML991805">
    <property type="protein sequence ID" value="KAF2233584.1"/>
    <property type="molecule type" value="Genomic_DNA"/>
</dbReference>
<protein>
    <recommendedName>
        <fullName evidence="7">Methyltransferase domain-containing protein</fullName>
    </recommendedName>
</protein>
<evidence type="ECO:0000313" key="5">
    <source>
        <dbReference type="EMBL" id="KAF2233584.1"/>
    </source>
</evidence>
<dbReference type="SUPFAM" id="SSF53335">
    <property type="entry name" value="S-adenosyl-L-methionine-dependent methyltransferases"/>
    <property type="match status" value="1"/>
</dbReference>
<evidence type="ECO:0000313" key="6">
    <source>
        <dbReference type="Proteomes" id="UP000800092"/>
    </source>
</evidence>
<evidence type="ECO:0000256" key="3">
    <source>
        <dbReference type="ARBA" id="ARBA00022679"/>
    </source>
</evidence>
<dbReference type="InterPro" id="IPR051419">
    <property type="entry name" value="Lys/N-term_MeTrsfase_sf"/>
</dbReference>
<name>A0A6A6H663_VIRVR</name>
<keyword evidence="6" id="KW-1185">Reference proteome</keyword>
<feature type="non-terminal residue" evidence="5">
    <location>
        <position position="318"/>
    </location>
</feature>
<reference evidence="5" key="1">
    <citation type="journal article" date="2020" name="Stud. Mycol.">
        <title>101 Dothideomycetes genomes: a test case for predicting lifestyles and emergence of pathogens.</title>
        <authorList>
            <person name="Haridas S."/>
            <person name="Albert R."/>
            <person name="Binder M."/>
            <person name="Bloem J."/>
            <person name="Labutti K."/>
            <person name="Salamov A."/>
            <person name="Andreopoulos B."/>
            <person name="Baker S."/>
            <person name="Barry K."/>
            <person name="Bills G."/>
            <person name="Bluhm B."/>
            <person name="Cannon C."/>
            <person name="Castanera R."/>
            <person name="Culley D."/>
            <person name="Daum C."/>
            <person name="Ezra D."/>
            <person name="Gonzalez J."/>
            <person name="Henrissat B."/>
            <person name="Kuo A."/>
            <person name="Liang C."/>
            <person name="Lipzen A."/>
            <person name="Lutzoni F."/>
            <person name="Magnuson J."/>
            <person name="Mondo S."/>
            <person name="Nolan M."/>
            <person name="Ohm R."/>
            <person name="Pangilinan J."/>
            <person name="Park H.-J."/>
            <person name="Ramirez L."/>
            <person name="Alfaro M."/>
            <person name="Sun H."/>
            <person name="Tritt A."/>
            <person name="Yoshinaga Y."/>
            <person name="Zwiers L.-H."/>
            <person name="Turgeon B."/>
            <person name="Goodwin S."/>
            <person name="Spatafora J."/>
            <person name="Crous P."/>
            <person name="Grigoriev I."/>
        </authorList>
    </citation>
    <scope>NUCLEOTIDE SEQUENCE</scope>
    <source>
        <strain evidence="5">Tuck. ex Michener</strain>
    </source>
</reference>
<feature type="non-terminal residue" evidence="5">
    <location>
        <position position="1"/>
    </location>
</feature>
<accession>A0A6A6H663</accession>
<dbReference type="InterPro" id="IPR029063">
    <property type="entry name" value="SAM-dependent_MTases_sf"/>
</dbReference>
<evidence type="ECO:0000256" key="1">
    <source>
        <dbReference type="ARBA" id="ARBA00008361"/>
    </source>
</evidence>
<dbReference type="PANTHER" id="PTHR12176">
    <property type="entry name" value="SAM-DEPENDENT METHYLTRANSFERASE SUPERFAMILY PROTEIN"/>
    <property type="match status" value="1"/>
</dbReference>
<dbReference type="PANTHER" id="PTHR12176:SF84">
    <property type="entry name" value="METHYLTRANSFERASE DOMAIN-CONTAINING PROTEIN"/>
    <property type="match status" value="1"/>
</dbReference>
<dbReference type="GO" id="GO:0032259">
    <property type="term" value="P:methylation"/>
    <property type="evidence" value="ECO:0007669"/>
    <property type="project" value="UniProtKB-KW"/>
</dbReference>
<dbReference type="AlphaFoldDB" id="A0A6A6H663"/>
<keyword evidence="2" id="KW-0489">Methyltransferase</keyword>
<evidence type="ECO:0008006" key="7">
    <source>
        <dbReference type="Google" id="ProtNLM"/>
    </source>
</evidence>
<dbReference type="Gene3D" id="3.40.50.150">
    <property type="entry name" value="Vaccinia Virus protein VP39"/>
    <property type="match status" value="1"/>
</dbReference>
<dbReference type="GO" id="GO:0008168">
    <property type="term" value="F:methyltransferase activity"/>
    <property type="evidence" value="ECO:0007669"/>
    <property type="project" value="UniProtKB-KW"/>
</dbReference>
<dbReference type="Proteomes" id="UP000800092">
    <property type="component" value="Unassembled WGS sequence"/>
</dbReference>
<feature type="compositionally biased region" description="Basic and acidic residues" evidence="4">
    <location>
        <begin position="115"/>
        <end position="128"/>
    </location>
</feature>
<feature type="region of interest" description="Disordered" evidence="4">
    <location>
        <begin position="102"/>
        <end position="128"/>
    </location>
</feature>
<keyword evidence="3" id="KW-0808">Transferase</keyword>
<evidence type="ECO:0000256" key="2">
    <source>
        <dbReference type="ARBA" id="ARBA00022603"/>
    </source>
</evidence>
<dbReference type="OrthoDB" id="411785at2759"/>
<proteinExistence type="inferred from homology"/>
<organism evidence="5 6">
    <name type="scientific">Viridothelium virens</name>
    <name type="common">Speckled blister lichen</name>
    <name type="synonym">Trypethelium virens</name>
    <dbReference type="NCBI Taxonomy" id="1048519"/>
    <lineage>
        <taxon>Eukaryota</taxon>
        <taxon>Fungi</taxon>
        <taxon>Dikarya</taxon>
        <taxon>Ascomycota</taxon>
        <taxon>Pezizomycotina</taxon>
        <taxon>Dothideomycetes</taxon>
        <taxon>Dothideomycetes incertae sedis</taxon>
        <taxon>Trypetheliales</taxon>
        <taxon>Trypetheliaceae</taxon>
        <taxon>Viridothelium</taxon>
    </lineage>
</organism>